<comment type="caution">
    <text evidence="2">The sequence shown here is derived from an EMBL/GenBank/DDBJ whole genome shotgun (WGS) entry which is preliminary data.</text>
</comment>
<dbReference type="EMBL" id="LAZR01030746">
    <property type="protein sequence ID" value="KKL55709.1"/>
    <property type="molecule type" value="Genomic_DNA"/>
</dbReference>
<organism evidence="2">
    <name type="scientific">marine sediment metagenome</name>
    <dbReference type="NCBI Taxonomy" id="412755"/>
    <lineage>
        <taxon>unclassified sequences</taxon>
        <taxon>metagenomes</taxon>
        <taxon>ecological metagenomes</taxon>
    </lineage>
</organism>
<evidence type="ECO:0000313" key="2">
    <source>
        <dbReference type="EMBL" id="KKL55709.1"/>
    </source>
</evidence>
<accession>A0A0F9D2D9</accession>
<name>A0A0F9D2D9_9ZZZZ</name>
<reference evidence="2" key="1">
    <citation type="journal article" date="2015" name="Nature">
        <title>Complex archaea that bridge the gap between prokaryotes and eukaryotes.</title>
        <authorList>
            <person name="Spang A."/>
            <person name="Saw J.H."/>
            <person name="Jorgensen S.L."/>
            <person name="Zaremba-Niedzwiedzka K."/>
            <person name="Martijn J."/>
            <person name="Lind A.E."/>
            <person name="van Eijk R."/>
            <person name="Schleper C."/>
            <person name="Guy L."/>
            <person name="Ettema T.J."/>
        </authorList>
    </citation>
    <scope>NUCLEOTIDE SEQUENCE</scope>
</reference>
<feature type="region of interest" description="Disordered" evidence="1">
    <location>
        <begin position="1"/>
        <end position="26"/>
    </location>
</feature>
<sequence length="63" mass="7504">MNNNKSEKIKEKQAKKKEENKLEKSETKPFNLAKFEIIGDFFDSNTNYIENLRNQILNHNEAF</sequence>
<protein>
    <submittedName>
        <fullName evidence="2">Uncharacterized protein</fullName>
    </submittedName>
</protein>
<evidence type="ECO:0000256" key="1">
    <source>
        <dbReference type="SAM" id="MobiDB-lite"/>
    </source>
</evidence>
<gene>
    <name evidence="2" type="ORF">LCGC14_2252730</name>
</gene>
<proteinExistence type="predicted"/>
<dbReference type="AlphaFoldDB" id="A0A0F9D2D9"/>